<comment type="caution">
    <text evidence="2">The sequence shown here is derived from an EMBL/GenBank/DDBJ whole genome shotgun (WGS) entry which is preliminary data.</text>
</comment>
<gene>
    <name evidence="2" type="ORF">BW34_00685</name>
</gene>
<keyword evidence="3" id="KW-1185">Reference proteome</keyword>
<keyword evidence="1" id="KW-1133">Transmembrane helix</keyword>
<feature type="transmembrane region" description="Helical" evidence="1">
    <location>
        <begin position="12"/>
        <end position="31"/>
    </location>
</feature>
<dbReference type="EMBL" id="JFYO01000002">
    <property type="protein sequence ID" value="EZP29168.1"/>
    <property type="molecule type" value="Genomic_DNA"/>
</dbReference>
<accession>A0A031FX96</accession>
<keyword evidence="1" id="KW-0472">Membrane</keyword>
<dbReference type="AlphaFoldDB" id="A0A031FX96"/>
<feature type="transmembrane region" description="Helical" evidence="1">
    <location>
        <begin position="37"/>
        <end position="58"/>
    </location>
</feature>
<evidence type="ECO:0000313" key="3">
    <source>
        <dbReference type="Proteomes" id="UP000024001"/>
    </source>
</evidence>
<organism evidence="2 3">
    <name type="scientific">Microbacterium oleivorans</name>
    <dbReference type="NCBI Taxonomy" id="273677"/>
    <lineage>
        <taxon>Bacteria</taxon>
        <taxon>Bacillati</taxon>
        <taxon>Actinomycetota</taxon>
        <taxon>Actinomycetes</taxon>
        <taxon>Micrococcales</taxon>
        <taxon>Microbacteriaceae</taxon>
        <taxon>Microbacterium</taxon>
    </lineage>
</organism>
<protein>
    <submittedName>
        <fullName evidence="2">Uncharacterized protein</fullName>
    </submittedName>
</protein>
<evidence type="ECO:0000313" key="2">
    <source>
        <dbReference type="EMBL" id="EZP29168.1"/>
    </source>
</evidence>
<sequence>MNHALVAAQAVRAVGGIVFGLLLVWLSFSLTSRDGTALWSLLVPASIVLVVSVFTLVFGNTRRARDKWQQYVLDDDDDDDDDS</sequence>
<dbReference type="Proteomes" id="UP000024001">
    <property type="component" value="Unassembled WGS sequence"/>
</dbReference>
<keyword evidence="1" id="KW-0812">Transmembrane</keyword>
<evidence type="ECO:0000256" key="1">
    <source>
        <dbReference type="SAM" id="Phobius"/>
    </source>
</evidence>
<proteinExistence type="predicted"/>
<reference evidence="2 3" key="1">
    <citation type="submission" date="2014-03" db="EMBL/GenBank/DDBJ databases">
        <title>Draft Genome Sequences of 13 Willow Endophytes.</title>
        <authorList>
            <person name="Gan H.Y."/>
            <person name="Gan H.M."/>
            <person name="Savka M.A."/>
            <person name="Hudson A.O."/>
        </authorList>
    </citation>
    <scope>NUCLEOTIDE SEQUENCE [LARGE SCALE GENOMIC DNA]</scope>
    <source>
        <strain evidence="2 3">RIT293</strain>
    </source>
</reference>
<dbReference type="PATRIC" id="fig|273677.3.peg.670"/>
<name>A0A031FX96_9MICO</name>